<dbReference type="InterPro" id="IPR036291">
    <property type="entry name" value="NAD(P)-bd_dom_sf"/>
</dbReference>
<reference evidence="4 5" key="1">
    <citation type="submission" date="2016-03" db="EMBL/GenBank/DDBJ databases">
        <title>Complete genome sequence of a soil Actinobacterium, Nocardioides dokdonensis FR1436.</title>
        <authorList>
            <person name="Kwon S.-K."/>
            <person name="Kim K."/>
            <person name="Kim J.F."/>
        </authorList>
    </citation>
    <scope>NUCLEOTIDE SEQUENCE [LARGE SCALE GENOMIC DNA]</scope>
    <source>
        <strain evidence="4 5">FR1436</strain>
    </source>
</reference>
<dbReference type="Pfam" id="PF00106">
    <property type="entry name" value="adh_short"/>
    <property type="match status" value="1"/>
</dbReference>
<proteinExistence type="inferred from homology"/>
<evidence type="ECO:0000256" key="1">
    <source>
        <dbReference type="ARBA" id="ARBA00006484"/>
    </source>
</evidence>
<accession>A0A1A9GPZ9</accession>
<dbReference type="NCBIfam" id="NF004846">
    <property type="entry name" value="PRK06197.1"/>
    <property type="match status" value="1"/>
</dbReference>
<evidence type="ECO:0000256" key="3">
    <source>
        <dbReference type="RuleBase" id="RU000363"/>
    </source>
</evidence>
<dbReference type="Proteomes" id="UP000077868">
    <property type="component" value="Chromosome"/>
</dbReference>
<dbReference type="PANTHER" id="PTHR24320">
    <property type="entry name" value="RETINOL DEHYDROGENASE"/>
    <property type="match status" value="1"/>
</dbReference>
<comment type="similarity">
    <text evidence="1 3">Belongs to the short-chain dehydrogenases/reductases (SDR) family.</text>
</comment>
<dbReference type="EMBL" id="CP015079">
    <property type="protein sequence ID" value="ANH39673.1"/>
    <property type="molecule type" value="Genomic_DNA"/>
</dbReference>
<dbReference type="OrthoDB" id="4577644at2"/>
<dbReference type="PANTHER" id="PTHR24320:SF148">
    <property type="entry name" value="NAD(P)-BINDING ROSSMANN-FOLD SUPERFAMILY PROTEIN"/>
    <property type="match status" value="1"/>
</dbReference>
<gene>
    <name evidence="4" type="primary">dhbA</name>
    <name evidence="4" type="ORF">I601_3266</name>
</gene>
<organism evidence="4 5">
    <name type="scientific">Nocardioides dokdonensis FR1436</name>
    <dbReference type="NCBI Taxonomy" id="1300347"/>
    <lineage>
        <taxon>Bacteria</taxon>
        <taxon>Bacillati</taxon>
        <taxon>Actinomycetota</taxon>
        <taxon>Actinomycetes</taxon>
        <taxon>Propionibacteriales</taxon>
        <taxon>Nocardioidaceae</taxon>
        <taxon>Nocardioides</taxon>
    </lineage>
</organism>
<dbReference type="RefSeq" id="WP_068111958.1">
    <property type="nucleotide sequence ID" value="NZ_CP015079.1"/>
</dbReference>
<evidence type="ECO:0000256" key="2">
    <source>
        <dbReference type="ARBA" id="ARBA00023002"/>
    </source>
</evidence>
<dbReference type="AlphaFoldDB" id="A0A1A9GPZ9"/>
<dbReference type="GO" id="GO:0008667">
    <property type="term" value="F:2,3-dihydro-2,3-dihydroxybenzoate dehydrogenase activity"/>
    <property type="evidence" value="ECO:0007669"/>
    <property type="project" value="UniProtKB-EC"/>
</dbReference>
<dbReference type="PRINTS" id="PR00081">
    <property type="entry name" value="GDHRDH"/>
</dbReference>
<evidence type="ECO:0000313" key="4">
    <source>
        <dbReference type="EMBL" id="ANH39673.1"/>
    </source>
</evidence>
<dbReference type="Gene3D" id="3.40.50.720">
    <property type="entry name" value="NAD(P)-binding Rossmann-like Domain"/>
    <property type="match status" value="1"/>
</dbReference>
<dbReference type="SUPFAM" id="SSF51735">
    <property type="entry name" value="NAD(P)-binding Rossmann-fold domains"/>
    <property type="match status" value="1"/>
</dbReference>
<keyword evidence="5" id="KW-1185">Reference proteome</keyword>
<dbReference type="PRINTS" id="PR00080">
    <property type="entry name" value="SDRFAMILY"/>
</dbReference>
<dbReference type="InterPro" id="IPR002347">
    <property type="entry name" value="SDR_fam"/>
</dbReference>
<protein>
    <submittedName>
        <fullName evidence="4">2,3-dihydro-2,3-dihydroxybenzoate dehydrogenase</fullName>
        <ecNumber evidence="4">1.3.1.28</ecNumber>
    </submittedName>
</protein>
<dbReference type="PATRIC" id="fig|1300347.3.peg.3271"/>
<dbReference type="KEGG" id="ndk:I601_3266"/>
<sequence>MVRARPWTAVPDQGGRRVVVTGATSGIGLLTSKVLAHRGAHVVLAVRDPAKGERVARELSSMRGRVEVSRLDVSDLDSVHAFAERTGEVDVLVNNAGVLGLPRSASAQGHELQLATNHLGHFALANLLLPRLRDRVVVVSSASHRHGDLDLEDLDWERRGYRPYAAYAASKLANMLFLAELQRRLGAAGSTLRATGAHPGNTRTAITSSTGNGLTTRVGAVGQGLVAMPAWRGALPVLYAATMDVPGNSYLGPDGPGELWGWPTQVGRSRAASDPDLARRTWTATERLTGVVWPFSRR</sequence>
<dbReference type="EC" id="1.3.1.28" evidence="4"/>
<evidence type="ECO:0000313" key="5">
    <source>
        <dbReference type="Proteomes" id="UP000077868"/>
    </source>
</evidence>
<keyword evidence="2 4" id="KW-0560">Oxidoreductase</keyword>
<name>A0A1A9GPZ9_9ACTN</name>
<dbReference type="STRING" id="1300347.I601_3266"/>